<dbReference type="RefSeq" id="WP_144407565.1">
    <property type="nucleotide sequence ID" value="NZ_CP007142.1"/>
</dbReference>
<gene>
    <name evidence="2" type="ORF">YC6258_01191</name>
</gene>
<dbReference type="HOGENOM" id="CLU_1183702_0_0_6"/>
<name>A0A0C5VSK4_9GAMM</name>
<dbReference type="EMBL" id="CP007142">
    <property type="protein sequence ID" value="AJQ93239.1"/>
    <property type="molecule type" value="Genomic_DNA"/>
</dbReference>
<dbReference type="Proteomes" id="UP000032266">
    <property type="component" value="Chromosome"/>
</dbReference>
<dbReference type="AlphaFoldDB" id="A0A0C5VSK4"/>
<reference evidence="2 3" key="1">
    <citation type="submission" date="2014-01" db="EMBL/GenBank/DDBJ databases">
        <title>Full genme sequencing of cellulolytic bacterium Gynuella sunshinyii YC6258T gen. nov., sp. nov.</title>
        <authorList>
            <person name="Khan H."/>
            <person name="Chung E.J."/>
            <person name="Chung Y.R."/>
        </authorList>
    </citation>
    <scope>NUCLEOTIDE SEQUENCE [LARGE SCALE GENOMIC DNA]</scope>
    <source>
        <strain evidence="2 3">YC6258</strain>
    </source>
</reference>
<feature type="region of interest" description="Disordered" evidence="1">
    <location>
        <begin position="189"/>
        <end position="234"/>
    </location>
</feature>
<dbReference type="OrthoDB" id="6262411at2"/>
<protein>
    <submittedName>
        <fullName evidence="2">Uncharacterized protein</fullName>
    </submittedName>
</protein>
<organism evidence="2 3">
    <name type="scientific">Gynuella sunshinyii YC6258</name>
    <dbReference type="NCBI Taxonomy" id="1445510"/>
    <lineage>
        <taxon>Bacteria</taxon>
        <taxon>Pseudomonadati</taxon>
        <taxon>Pseudomonadota</taxon>
        <taxon>Gammaproteobacteria</taxon>
        <taxon>Oceanospirillales</taxon>
        <taxon>Saccharospirillaceae</taxon>
        <taxon>Gynuella</taxon>
    </lineage>
</organism>
<accession>A0A0C5VSK4</accession>
<evidence type="ECO:0000313" key="2">
    <source>
        <dbReference type="EMBL" id="AJQ93239.1"/>
    </source>
</evidence>
<dbReference type="KEGG" id="gsn:YC6258_01191"/>
<keyword evidence="3" id="KW-1185">Reference proteome</keyword>
<evidence type="ECO:0000256" key="1">
    <source>
        <dbReference type="SAM" id="MobiDB-lite"/>
    </source>
</evidence>
<sequence>MVSIQTLLDSIVVDLKKHFPELKTCVVLPGYIETTELVEVHKNTPGIFVAHVGNGEIIRVETGQSDITLQLVMYLLVVDQPGEADGIANAVERERVAQDLLSRLLTHMSASAQRWGMAEAFPATAIESADVHGLTNNFTPHTRDWRLGTAVLSRAADLYGGNDPISRLALWAITWEQKLRMGENRLADIGADQAPQPPNPGSTDEQSPPSDVWVTVNGGEPQVITESDRKTGQR</sequence>
<dbReference type="STRING" id="1445510.YC6258_01191"/>
<evidence type="ECO:0000313" key="3">
    <source>
        <dbReference type="Proteomes" id="UP000032266"/>
    </source>
</evidence>
<proteinExistence type="predicted"/>